<proteinExistence type="predicted"/>
<feature type="compositionally biased region" description="Low complexity" evidence="1">
    <location>
        <begin position="22"/>
        <end position="32"/>
    </location>
</feature>
<dbReference type="Proteomes" id="UP000000305">
    <property type="component" value="Unassembled WGS sequence"/>
</dbReference>
<evidence type="ECO:0000256" key="1">
    <source>
        <dbReference type="SAM" id="MobiDB-lite"/>
    </source>
</evidence>
<dbReference type="EMBL" id="GL732564">
    <property type="protein sequence ID" value="EFX77186.1"/>
    <property type="molecule type" value="Genomic_DNA"/>
</dbReference>
<feature type="region of interest" description="Disordered" evidence="1">
    <location>
        <begin position="1"/>
        <end position="49"/>
    </location>
</feature>
<feature type="compositionally biased region" description="Polar residues" evidence="1">
    <location>
        <begin position="33"/>
        <end position="42"/>
    </location>
</feature>
<reference evidence="2 3" key="1">
    <citation type="journal article" date="2011" name="Science">
        <title>The ecoresponsive genome of Daphnia pulex.</title>
        <authorList>
            <person name="Colbourne J.K."/>
            <person name="Pfrender M.E."/>
            <person name="Gilbert D."/>
            <person name="Thomas W.K."/>
            <person name="Tucker A."/>
            <person name="Oakley T.H."/>
            <person name="Tokishita S."/>
            <person name="Aerts A."/>
            <person name="Arnold G.J."/>
            <person name="Basu M.K."/>
            <person name="Bauer D.J."/>
            <person name="Caceres C.E."/>
            <person name="Carmel L."/>
            <person name="Casola C."/>
            <person name="Choi J.H."/>
            <person name="Detter J.C."/>
            <person name="Dong Q."/>
            <person name="Dusheyko S."/>
            <person name="Eads B.D."/>
            <person name="Frohlich T."/>
            <person name="Geiler-Samerotte K.A."/>
            <person name="Gerlach D."/>
            <person name="Hatcher P."/>
            <person name="Jogdeo S."/>
            <person name="Krijgsveld J."/>
            <person name="Kriventseva E.V."/>
            <person name="Kultz D."/>
            <person name="Laforsch C."/>
            <person name="Lindquist E."/>
            <person name="Lopez J."/>
            <person name="Manak J.R."/>
            <person name="Muller J."/>
            <person name="Pangilinan J."/>
            <person name="Patwardhan R.P."/>
            <person name="Pitluck S."/>
            <person name="Pritham E.J."/>
            <person name="Rechtsteiner A."/>
            <person name="Rho M."/>
            <person name="Rogozin I.B."/>
            <person name="Sakarya O."/>
            <person name="Salamov A."/>
            <person name="Schaack S."/>
            <person name="Shapiro H."/>
            <person name="Shiga Y."/>
            <person name="Skalitzky C."/>
            <person name="Smith Z."/>
            <person name="Souvorov A."/>
            <person name="Sung W."/>
            <person name="Tang Z."/>
            <person name="Tsuchiya D."/>
            <person name="Tu H."/>
            <person name="Vos H."/>
            <person name="Wang M."/>
            <person name="Wolf Y.I."/>
            <person name="Yamagata H."/>
            <person name="Yamada T."/>
            <person name="Ye Y."/>
            <person name="Shaw J.R."/>
            <person name="Andrews J."/>
            <person name="Crease T.J."/>
            <person name="Tang H."/>
            <person name="Lucas S.M."/>
            <person name="Robertson H.M."/>
            <person name="Bork P."/>
            <person name="Koonin E.V."/>
            <person name="Zdobnov E.M."/>
            <person name="Grigoriev I.V."/>
            <person name="Lynch M."/>
            <person name="Boore J.L."/>
        </authorList>
    </citation>
    <scope>NUCLEOTIDE SEQUENCE [LARGE SCALE GENOMIC DNA]</scope>
</reference>
<organism evidence="2 3">
    <name type="scientific">Daphnia pulex</name>
    <name type="common">Water flea</name>
    <dbReference type="NCBI Taxonomy" id="6669"/>
    <lineage>
        <taxon>Eukaryota</taxon>
        <taxon>Metazoa</taxon>
        <taxon>Ecdysozoa</taxon>
        <taxon>Arthropoda</taxon>
        <taxon>Crustacea</taxon>
        <taxon>Branchiopoda</taxon>
        <taxon>Diplostraca</taxon>
        <taxon>Cladocera</taxon>
        <taxon>Anomopoda</taxon>
        <taxon>Daphniidae</taxon>
        <taxon>Daphnia</taxon>
    </lineage>
</organism>
<sequence length="158" mass="17590">MIDPGFQRQSPSMDSAIPAPFSKSSPLQQSSSTATLGLNSKGPTIPSEGDIEKYAQSNLKIHKKGLFRKNLSIRNIWLVQESDTRSHPQADGYVGRQDAEEGGLWSNLLLHARHLGIQRSKPSLLSRIFHGRTLQYTMRSLLTHHQKPPELPVASDLK</sequence>
<gene>
    <name evidence="2" type="ORF">DAPPUDRAFT_248087</name>
</gene>
<evidence type="ECO:0000313" key="2">
    <source>
        <dbReference type="EMBL" id="EFX77186.1"/>
    </source>
</evidence>
<protein>
    <submittedName>
        <fullName evidence="2">Uncharacterized protein</fullName>
    </submittedName>
</protein>
<keyword evidence="3" id="KW-1185">Reference proteome</keyword>
<dbReference type="HOGENOM" id="CLU_1671113_0_0_1"/>
<dbReference type="AlphaFoldDB" id="E9GTM5"/>
<evidence type="ECO:0000313" key="3">
    <source>
        <dbReference type="Proteomes" id="UP000000305"/>
    </source>
</evidence>
<dbReference type="KEGG" id="dpx:DAPPUDRAFT_248087"/>
<name>E9GTM5_DAPPU</name>
<dbReference type="InParanoid" id="E9GTM5"/>
<accession>E9GTM5</accession>